<dbReference type="InterPro" id="IPR043857">
    <property type="entry name" value="DUF5819"/>
</dbReference>
<organism evidence="1 2">
    <name type="scientific">Paenactinomyces guangxiensis</name>
    <dbReference type="NCBI Taxonomy" id="1490290"/>
    <lineage>
        <taxon>Bacteria</taxon>
        <taxon>Bacillati</taxon>
        <taxon>Bacillota</taxon>
        <taxon>Bacilli</taxon>
        <taxon>Bacillales</taxon>
        <taxon>Thermoactinomycetaceae</taxon>
        <taxon>Paenactinomyces</taxon>
    </lineage>
</organism>
<dbReference type="EMBL" id="JACEIQ010000019">
    <property type="protein sequence ID" value="MBA4495781.1"/>
    <property type="molecule type" value="Genomic_DNA"/>
</dbReference>
<sequence length="202" mass="23849">MLRKRLSLIISGCLLLFLCFHFYMTAVYLSPQNYYKQKIESLITAYINPLFKQNWRLFAPNPVNQHKDLQARVRYTDRTGKVRESEWYDISKSLVRGVQTNRFSSQFRLLEYRDSLISSFLSKNEKNRERAEELLGGFASYVVQKDWKVDGKVSEVRVRVVTNTFPRFKERQQPDSKGKLHYYYTDWLPYEPLLPGGKGGTP</sequence>
<keyword evidence="2" id="KW-1185">Reference proteome</keyword>
<dbReference type="AlphaFoldDB" id="A0A7W2A8N5"/>
<proteinExistence type="predicted"/>
<reference evidence="1 2" key="1">
    <citation type="submission" date="2020-07" db="EMBL/GenBank/DDBJ databases">
        <authorList>
            <person name="Feng H."/>
        </authorList>
    </citation>
    <scope>NUCLEOTIDE SEQUENCE [LARGE SCALE GENOMIC DNA]</scope>
    <source>
        <strain evidence="2">s-10</strain>
    </source>
</reference>
<comment type="caution">
    <text evidence="1">The sequence shown here is derived from an EMBL/GenBank/DDBJ whole genome shotgun (WGS) entry which is preliminary data.</text>
</comment>
<evidence type="ECO:0000313" key="2">
    <source>
        <dbReference type="Proteomes" id="UP000535491"/>
    </source>
</evidence>
<accession>A0A7W2A8N5</accession>
<evidence type="ECO:0000313" key="1">
    <source>
        <dbReference type="EMBL" id="MBA4495781.1"/>
    </source>
</evidence>
<dbReference type="Proteomes" id="UP000535491">
    <property type="component" value="Unassembled WGS sequence"/>
</dbReference>
<gene>
    <name evidence="1" type="ORF">H1191_15930</name>
</gene>
<name>A0A7W2A8N5_9BACL</name>
<dbReference type="RefSeq" id="WP_181753611.1">
    <property type="nucleotide sequence ID" value="NZ_JACEIQ010000019.1"/>
</dbReference>
<protein>
    <submittedName>
        <fullName evidence="1">Uncharacterized protein</fullName>
    </submittedName>
</protein>
<dbReference type="Pfam" id="PF19136">
    <property type="entry name" value="DUF5819"/>
    <property type="match status" value="1"/>
</dbReference>